<proteinExistence type="predicted"/>
<dbReference type="EMBL" id="AQHF01000020">
    <property type="protein sequence ID" value="MBE0346194.1"/>
    <property type="molecule type" value="Genomic_DNA"/>
</dbReference>
<accession>A0A8I0MUP9</accession>
<dbReference type="PANTHER" id="PTHR39199:SF1">
    <property type="entry name" value="BLR5128 PROTEIN"/>
    <property type="match status" value="1"/>
</dbReference>
<evidence type="ECO:0000313" key="3">
    <source>
        <dbReference type="EMBL" id="MBE0346194.1"/>
    </source>
</evidence>
<sequence length="131" mass="14118">MAGINELSRLLKEISPQLDSTPYVFCTVDKPLLECLTLDPIATFVEHEGLTLVVKQSVADAHELAYSCVMNKITLQVHSSLEAVGLTAAFSNALKEVNVSANVFAGFYHDHIFVPADDASKAISAIQNLAT</sequence>
<dbReference type="Pfam" id="PF13840">
    <property type="entry name" value="ACT_7"/>
    <property type="match status" value="1"/>
</dbReference>
<protein>
    <submittedName>
        <fullName evidence="3">Uncharacterized protein</fullName>
    </submittedName>
</protein>
<name>A0A8I0MUP9_9GAMM</name>
<comment type="caution">
    <text evidence="3">The sequence shown here is derived from an EMBL/GenBank/DDBJ whole genome shotgun (WGS) entry which is preliminary data.</text>
</comment>
<evidence type="ECO:0000259" key="2">
    <source>
        <dbReference type="Pfam" id="PF13840"/>
    </source>
</evidence>
<dbReference type="Gene3D" id="3.30.2130.10">
    <property type="entry name" value="VC0802-like"/>
    <property type="match status" value="1"/>
</dbReference>
<dbReference type="AlphaFoldDB" id="A0A8I0MUP9"/>
<keyword evidence="4" id="KW-1185">Reference proteome</keyword>
<feature type="domain" description="DUF2241" evidence="1">
    <location>
        <begin position="2"/>
        <end position="69"/>
    </location>
</feature>
<evidence type="ECO:0000259" key="1">
    <source>
        <dbReference type="Pfam" id="PF10000"/>
    </source>
</evidence>
<dbReference type="InterPro" id="IPR018717">
    <property type="entry name" value="DUF2241"/>
</dbReference>
<dbReference type="InterPro" id="IPR045865">
    <property type="entry name" value="ACT-like_dom_sf"/>
</dbReference>
<dbReference type="SUPFAM" id="SSF55021">
    <property type="entry name" value="ACT-like"/>
    <property type="match status" value="2"/>
</dbReference>
<dbReference type="RefSeq" id="WP_128732204.1">
    <property type="nucleotide sequence ID" value="NZ_AQHF01000020.1"/>
</dbReference>
<dbReference type="Proteomes" id="UP000660708">
    <property type="component" value="Unassembled WGS sequence"/>
</dbReference>
<dbReference type="Pfam" id="PF10000">
    <property type="entry name" value="ACT_3"/>
    <property type="match status" value="1"/>
</dbReference>
<organism evidence="3 4">
    <name type="scientific">Pseudoalteromonas peptidolytica F12-50-A1</name>
    <dbReference type="NCBI Taxonomy" id="1315280"/>
    <lineage>
        <taxon>Bacteria</taxon>
        <taxon>Pseudomonadati</taxon>
        <taxon>Pseudomonadota</taxon>
        <taxon>Gammaproteobacteria</taxon>
        <taxon>Alteromonadales</taxon>
        <taxon>Pseudoalteromonadaceae</taxon>
        <taxon>Pseudoalteromonas</taxon>
    </lineage>
</organism>
<dbReference type="InterPro" id="IPR027795">
    <property type="entry name" value="CASTOR_ACT_dom"/>
</dbReference>
<reference evidence="3 4" key="1">
    <citation type="submission" date="2015-06" db="EMBL/GenBank/DDBJ databases">
        <title>Genome sequence of Pseudoalteromonas peptidolytica.</title>
        <authorList>
            <person name="Xie B.-B."/>
            <person name="Rong J.-C."/>
            <person name="Qin Q.-L."/>
            <person name="Zhang Y.-Z."/>
        </authorList>
    </citation>
    <scope>NUCLEOTIDE SEQUENCE [LARGE SCALE GENOMIC DNA]</scope>
    <source>
        <strain evidence="3 4">F12-50-A1</strain>
    </source>
</reference>
<dbReference type="PANTHER" id="PTHR39199">
    <property type="entry name" value="BLR5128 PROTEIN"/>
    <property type="match status" value="1"/>
</dbReference>
<evidence type="ECO:0000313" key="4">
    <source>
        <dbReference type="Proteomes" id="UP000660708"/>
    </source>
</evidence>
<gene>
    <name evidence="3" type="ORF">PPEP_a1246</name>
</gene>
<feature type="domain" description="CASTOR ACT" evidence="2">
    <location>
        <begin position="73"/>
        <end position="127"/>
    </location>
</feature>